<dbReference type="InterPro" id="IPR013106">
    <property type="entry name" value="Ig_V-set"/>
</dbReference>
<reference evidence="6" key="1">
    <citation type="submission" date="2019-08" db="EMBL/GenBank/DDBJ databases">
        <title>Three high-quality genomes provides insights into domestication of ducks.</title>
        <authorList>
            <person name="Hou Z.C."/>
            <person name="Zhu F."/>
            <person name="Yin Z.T."/>
            <person name="Zhang F."/>
        </authorList>
    </citation>
    <scope>NUCLEOTIDE SEQUENCE [LARGE SCALE GENOMIC DNA]</scope>
</reference>
<feature type="domain" description="Ig-like" evidence="5">
    <location>
        <begin position="168"/>
        <end position="263"/>
    </location>
</feature>
<sequence>MGMRGLAVVEESPRRHGMERRLPAQSLASLPPRLEGTLGKGLGRGHLGSTEGRAGPQQRTCPISQASEWLKECPVDRGQARAAKGLWHQDAPCSAPCHFPKRILSCSCYSVLLQYMVKDFRGKARPQGLPPAASVGGRRAHPGRRVATGRIGEAMDLRVVLLLPLCFPGLQAQADEDLSQHEGSDLSVLCPYPAEVDYRELKSWCRWIDQRCQPQVATFGTTIVPYTVRASQGYITIQDDPIHRNFSITMTDLQVEDSGTYYCAYRKDWEIYFPLKRISLNVFKGEYLFPMQTPVLSGGNVTAALLHPPPAHSERLPPTPSISPHPHPLACRLPYLKSTGRRSPADPAGPKAHGSLWSCPKCPAWADSHSLAQVPSLCQEMDPLMPQIAGQTPGLLFCRVAQTGAGQSLCAVPIP</sequence>
<evidence type="ECO:0000256" key="4">
    <source>
        <dbReference type="SAM" id="MobiDB-lite"/>
    </source>
</evidence>
<dbReference type="GO" id="GO:0009986">
    <property type="term" value="C:cell surface"/>
    <property type="evidence" value="ECO:0007669"/>
    <property type="project" value="TreeGrafter"/>
</dbReference>
<evidence type="ECO:0000256" key="3">
    <source>
        <dbReference type="ARBA" id="ARBA00023319"/>
    </source>
</evidence>
<reference evidence="6" key="3">
    <citation type="submission" date="2025-09" db="UniProtKB">
        <authorList>
            <consortium name="Ensembl"/>
        </authorList>
    </citation>
    <scope>IDENTIFICATION</scope>
</reference>
<dbReference type="SUPFAM" id="SSF48726">
    <property type="entry name" value="Immunoglobulin"/>
    <property type="match status" value="1"/>
</dbReference>
<evidence type="ECO:0000313" key="7">
    <source>
        <dbReference type="Proteomes" id="UP000694400"/>
    </source>
</evidence>
<evidence type="ECO:0000313" key="6">
    <source>
        <dbReference type="Ensembl" id="ENSAPLP00020022478.1"/>
    </source>
</evidence>
<keyword evidence="1" id="KW-0732">Signal</keyword>
<dbReference type="PANTHER" id="PTHR16423">
    <property type="entry name" value="TREM-LIKE TRANSCRIPT PROTEIN"/>
    <property type="match status" value="1"/>
</dbReference>
<keyword evidence="2" id="KW-1015">Disulfide bond</keyword>
<evidence type="ECO:0000256" key="2">
    <source>
        <dbReference type="ARBA" id="ARBA00023157"/>
    </source>
</evidence>
<accession>A0A8B9TJC7</accession>
<keyword evidence="3" id="KW-0393">Immunoglobulin domain</keyword>
<evidence type="ECO:0000259" key="5">
    <source>
        <dbReference type="PROSITE" id="PS50835"/>
    </source>
</evidence>
<dbReference type="InterPro" id="IPR007110">
    <property type="entry name" value="Ig-like_dom"/>
</dbReference>
<dbReference type="Ensembl" id="ENSAPLT00020024270.1">
    <property type="protein sequence ID" value="ENSAPLP00020022478.1"/>
    <property type="gene ID" value="ENSAPLG00020015669.1"/>
</dbReference>
<dbReference type="Proteomes" id="UP000694400">
    <property type="component" value="Chromosome 26"/>
</dbReference>
<reference evidence="6" key="2">
    <citation type="submission" date="2025-08" db="UniProtKB">
        <authorList>
            <consortium name="Ensembl"/>
        </authorList>
    </citation>
    <scope>IDENTIFICATION</scope>
</reference>
<dbReference type="CDD" id="cd05716">
    <property type="entry name" value="IgV_pIgR_like"/>
    <property type="match status" value="1"/>
</dbReference>
<dbReference type="AlphaFoldDB" id="A0A8B9TJC7"/>
<dbReference type="InterPro" id="IPR013783">
    <property type="entry name" value="Ig-like_fold"/>
</dbReference>
<dbReference type="Gene3D" id="2.60.40.10">
    <property type="entry name" value="Immunoglobulins"/>
    <property type="match status" value="1"/>
</dbReference>
<evidence type="ECO:0000256" key="1">
    <source>
        <dbReference type="ARBA" id="ARBA00022729"/>
    </source>
</evidence>
<dbReference type="PANTHER" id="PTHR16423:SF3">
    <property type="entry name" value="TREM-LIKE TRANSCRIPT 2 PROTEIN"/>
    <property type="match status" value="1"/>
</dbReference>
<dbReference type="Pfam" id="PF07686">
    <property type="entry name" value="V-set"/>
    <property type="match status" value="1"/>
</dbReference>
<feature type="compositionally biased region" description="Basic and acidic residues" evidence="4">
    <location>
        <begin position="11"/>
        <end position="22"/>
    </location>
</feature>
<name>A0A8B9TJC7_ANAPL</name>
<dbReference type="InterPro" id="IPR036179">
    <property type="entry name" value="Ig-like_dom_sf"/>
</dbReference>
<dbReference type="PROSITE" id="PS50835">
    <property type="entry name" value="IG_LIKE"/>
    <property type="match status" value="1"/>
</dbReference>
<proteinExistence type="predicted"/>
<organism evidence="6 7">
    <name type="scientific">Anas platyrhynchos</name>
    <name type="common">Mallard</name>
    <name type="synonym">Anas boschas</name>
    <dbReference type="NCBI Taxonomy" id="8839"/>
    <lineage>
        <taxon>Eukaryota</taxon>
        <taxon>Metazoa</taxon>
        <taxon>Chordata</taxon>
        <taxon>Craniata</taxon>
        <taxon>Vertebrata</taxon>
        <taxon>Euteleostomi</taxon>
        <taxon>Archelosauria</taxon>
        <taxon>Archosauria</taxon>
        <taxon>Dinosauria</taxon>
        <taxon>Saurischia</taxon>
        <taxon>Theropoda</taxon>
        <taxon>Coelurosauria</taxon>
        <taxon>Aves</taxon>
        <taxon>Neognathae</taxon>
        <taxon>Galloanserae</taxon>
        <taxon>Anseriformes</taxon>
        <taxon>Anatidae</taxon>
        <taxon>Anatinae</taxon>
        <taxon>Anas</taxon>
    </lineage>
</organism>
<feature type="region of interest" description="Disordered" evidence="4">
    <location>
        <begin position="1"/>
        <end position="59"/>
    </location>
</feature>
<protein>
    <recommendedName>
        <fullName evidence="5">Ig-like domain-containing protein</fullName>
    </recommendedName>
</protein>
<dbReference type="InterPro" id="IPR052314">
    <property type="entry name" value="Immune_rcpt_domain"/>
</dbReference>
<dbReference type="GO" id="GO:0038023">
    <property type="term" value="F:signaling receptor activity"/>
    <property type="evidence" value="ECO:0007669"/>
    <property type="project" value="TreeGrafter"/>
</dbReference>